<feature type="transmembrane region" description="Helical" evidence="2">
    <location>
        <begin position="428"/>
        <end position="451"/>
    </location>
</feature>
<dbReference type="AlphaFoldDB" id="A0A8K1CSZ1"/>
<feature type="compositionally biased region" description="Gly residues" evidence="1">
    <location>
        <begin position="580"/>
        <end position="590"/>
    </location>
</feature>
<proteinExistence type="predicted"/>
<evidence type="ECO:0000256" key="2">
    <source>
        <dbReference type="SAM" id="Phobius"/>
    </source>
</evidence>
<feature type="compositionally biased region" description="Acidic residues" evidence="1">
    <location>
        <begin position="906"/>
        <end position="935"/>
    </location>
</feature>
<feature type="transmembrane region" description="Helical" evidence="2">
    <location>
        <begin position="282"/>
        <end position="306"/>
    </location>
</feature>
<gene>
    <name evidence="4" type="ORF">Poli38472_006142</name>
</gene>
<accession>A0A8K1CSZ1</accession>
<evidence type="ECO:0000259" key="3">
    <source>
        <dbReference type="Pfam" id="PF06011"/>
    </source>
</evidence>
<dbReference type="GO" id="GO:0055085">
    <property type="term" value="P:transmembrane transport"/>
    <property type="evidence" value="ECO:0007669"/>
    <property type="project" value="TreeGrafter"/>
</dbReference>
<feature type="compositionally biased region" description="Polar residues" evidence="1">
    <location>
        <begin position="984"/>
        <end position="999"/>
    </location>
</feature>
<name>A0A8K1CSZ1_PYTOL</name>
<feature type="region of interest" description="Disordered" evidence="1">
    <location>
        <begin position="571"/>
        <end position="601"/>
    </location>
</feature>
<feature type="region of interest" description="Disordered" evidence="1">
    <location>
        <begin position="653"/>
        <end position="700"/>
    </location>
</feature>
<dbReference type="InterPro" id="IPR010308">
    <property type="entry name" value="TRP_C"/>
</dbReference>
<organism evidence="4 5">
    <name type="scientific">Pythium oligandrum</name>
    <name type="common">Mycoparasitic fungus</name>
    <dbReference type="NCBI Taxonomy" id="41045"/>
    <lineage>
        <taxon>Eukaryota</taxon>
        <taxon>Sar</taxon>
        <taxon>Stramenopiles</taxon>
        <taxon>Oomycota</taxon>
        <taxon>Peronosporomycetes</taxon>
        <taxon>Pythiales</taxon>
        <taxon>Pythiaceae</taxon>
        <taxon>Pythium</taxon>
    </lineage>
</organism>
<dbReference type="Pfam" id="PF06011">
    <property type="entry name" value="TRP"/>
    <property type="match status" value="1"/>
</dbReference>
<dbReference type="OrthoDB" id="73135at2759"/>
<dbReference type="InterPro" id="IPR040241">
    <property type="entry name" value="TRP_Flc/Pkd2-like"/>
</dbReference>
<feature type="transmembrane region" description="Helical" evidence="2">
    <location>
        <begin position="378"/>
        <end position="397"/>
    </location>
</feature>
<feature type="transmembrane region" description="Helical" evidence="2">
    <location>
        <begin position="463"/>
        <end position="481"/>
    </location>
</feature>
<feature type="compositionally biased region" description="Basic and acidic residues" evidence="1">
    <location>
        <begin position="514"/>
        <end position="532"/>
    </location>
</feature>
<feature type="region of interest" description="Disordered" evidence="1">
    <location>
        <begin position="498"/>
        <end position="550"/>
    </location>
</feature>
<comment type="caution">
    <text evidence="4">The sequence shown here is derived from an EMBL/GenBank/DDBJ whole genome shotgun (WGS) entry which is preliminary data.</text>
</comment>
<feature type="compositionally biased region" description="Low complexity" evidence="1">
    <location>
        <begin position="663"/>
        <end position="687"/>
    </location>
</feature>
<feature type="transmembrane region" description="Helical" evidence="2">
    <location>
        <begin position="111"/>
        <end position="131"/>
    </location>
</feature>
<feature type="compositionally biased region" description="Low complexity" evidence="1">
    <location>
        <begin position="591"/>
        <end position="601"/>
    </location>
</feature>
<feature type="domain" description="TRP C-terminal" evidence="3">
    <location>
        <begin position="114"/>
        <end position="491"/>
    </location>
</feature>
<feature type="region of interest" description="Disordered" evidence="1">
    <location>
        <begin position="984"/>
        <end position="1033"/>
    </location>
</feature>
<dbReference type="PANTHER" id="PTHR31145">
    <property type="entry name" value="INTEGRAL MEMBRANE PROTEIN (AFU_ORTHOLOGUE AFUA_7G01610)"/>
    <property type="match status" value="1"/>
</dbReference>
<evidence type="ECO:0000313" key="5">
    <source>
        <dbReference type="Proteomes" id="UP000794436"/>
    </source>
</evidence>
<feature type="compositionally biased region" description="Acidic residues" evidence="1">
    <location>
        <begin position="878"/>
        <end position="894"/>
    </location>
</feature>
<evidence type="ECO:0000256" key="1">
    <source>
        <dbReference type="SAM" id="MobiDB-lite"/>
    </source>
</evidence>
<keyword evidence="2" id="KW-1133">Transmembrane helix</keyword>
<dbReference type="PANTHER" id="PTHR31145:SF6">
    <property type="entry name" value="INTEGRAL MEMBRANE PROTEIN (AFU_ORTHOLOGUE AFUA_7G01610)"/>
    <property type="match status" value="1"/>
</dbReference>
<dbReference type="Proteomes" id="UP000794436">
    <property type="component" value="Unassembled WGS sequence"/>
</dbReference>
<dbReference type="GO" id="GO:0016020">
    <property type="term" value="C:membrane"/>
    <property type="evidence" value="ECO:0007669"/>
    <property type="project" value="TreeGrafter"/>
</dbReference>
<feature type="compositionally biased region" description="Polar residues" evidence="1">
    <location>
        <begin position="653"/>
        <end position="662"/>
    </location>
</feature>
<keyword evidence="5" id="KW-1185">Reference proteome</keyword>
<protein>
    <recommendedName>
        <fullName evidence="3">TRP C-terminal domain-containing protein</fullName>
    </recommendedName>
</protein>
<keyword evidence="2" id="KW-0812">Transmembrane</keyword>
<feature type="transmembrane region" description="Helical" evidence="2">
    <location>
        <begin position="318"/>
        <end position="342"/>
    </location>
</feature>
<dbReference type="EMBL" id="SPLM01000002">
    <property type="protein sequence ID" value="TMW68674.1"/>
    <property type="molecule type" value="Genomic_DNA"/>
</dbReference>
<feature type="transmembrane region" description="Helical" evidence="2">
    <location>
        <begin position="236"/>
        <end position="261"/>
    </location>
</feature>
<reference evidence="4" key="1">
    <citation type="submission" date="2019-03" db="EMBL/GenBank/DDBJ databases">
        <title>Long read genome sequence of the mycoparasitic Pythium oligandrum ATCC 38472 isolated from sugarbeet rhizosphere.</title>
        <authorList>
            <person name="Gaulin E."/>
        </authorList>
    </citation>
    <scope>NUCLEOTIDE SEQUENCE</scope>
    <source>
        <strain evidence="4">ATCC 38472_TT</strain>
    </source>
</reference>
<keyword evidence="2" id="KW-0472">Membrane</keyword>
<evidence type="ECO:0000313" key="4">
    <source>
        <dbReference type="EMBL" id="TMW68674.1"/>
    </source>
</evidence>
<feature type="transmembrane region" description="Helical" evidence="2">
    <location>
        <begin position="403"/>
        <end position="421"/>
    </location>
</feature>
<sequence>MGLLTSPVCCAVKCCGCIILSQIISLLISLGLVLAFIAFFYFYLVPWGEDKLAEALGLPDGTDIGSIDPNLIAKQNCSGCVFGTNTDWPTKTNGTLHFLDTSAGTTISSGVAVSLVASAAAGAGTMIWASLVPSMASALSLTGGFYEMTHIFEQAQYISMIGQLQLHGAPEFLNQFSKELAWTNFNLPKSVTDAVIPGRRLDDLVSTGLNSLQPSFSGDSGPAKYAKMLGVEPKNLFFYTLLMFGALLVLIHVLFVIVVVIMTCINKKKSFGQIAGQFYRKVIWACILALLMAQYIFAMAGSYYIYESTRGDGERDSNFYLGCLGLAVAVGFAVLFGVLIVANNTDELKDIGSVEHEQRPFAAKYSAFYDEYNFDNRFFFVPRILLAVATGAIVGIVQDPVKQLLIILGVTVTYLALLILRKPNLLRFLYYIGFMSVFLKVILLCLMLALVQDDMFPQHVRDNVSYAIIGINVFIFFLLFLRQGYMVIYKISRACKNKGKNVDDDSDDESGYNRNDRRDVEQGRGPRYERLNSTDNGRSAPQPFPGDPYLQNQLQKQQNYMGGAAAAQQVNGYGNNDRGSGYGQQSGYGQNGANNGYDRNSANTGYGQNAANNGYGGYGNGTNDHGYGAAAGIAAGAVVGAGAAAAMNRQSNDQNATNNQYNGAGARAATGAGAPNGGAAAQPAGPAKFSWRRNTGADQAGAPVDTTAMYLYGGANANRNTGGGAEVAGAAALAAGAAAAGVAIASQQSSSPQKGYSTDDDDWMNINSNSATGSPAKPVTEFRDSDMNSSDQIANSSFLTADSYATNTQSGVREFRDTDLDNSSFLTADSYATNRQGTGLDTDRSLAMTDSSDEMALDTKQMDNLAVEYLHQAGASENENDLGDDDEDEDEYDELATTKGVRDSVDIDVDSEDDAQSVDVDVDDDSSGDEVDIDMISDRDTDTMLESGYDSNDDHDIKRVDEIGLRDSNTSATQSDASFIIARHSSTSDFERPMSQTSIRSDDDYSLYIDGRQDEPKEASAPTSAARSGPIKL</sequence>
<feature type="transmembrane region" description="Helical" evidence="2">
    <location>
        <begin position="24"/>
        <end position="44"/>
    </location>
</feature>
<feature type="region of interest" description="Disordered" evidence="1">
    <location>
        <begin position="874"/>
        <end position="955"/>
    </location>
</feature>